<evidence type="ECO:0000313" key="1">
    <source>
        <dbReference type="EMBL" id="TYB35218.1"/>
    </source>
</evidence>
<sequence length="67" mass="7725">MKFTKKGCDYVINQLPEDGYVVFMCSAGGRASEIYYALQDMCGYKQMDRLYYIDAHVNYESGKCTIK</sequence>
<name>A0A5D0MSY9_FLESI</name>
<organism evidence="1 2">
    <name type="scientific">Flexistipes sinusarabici</name>
    <dbReference type="NCBI Taxonomy" id="2352"/>
    <lineage>
        <taxon>Bacteria</taxon>
        <taxon>Pseudomonadati</taxon>
        <taxon>Deferribacterota</taxon>
        <taxon>Deferribacteres</taxon>
        <taxon>Deferribacterales</taxon>
        <taxon>Flexistipitaceae</taxon>
        <taxon>Flexistipes</taxon>
    </lineage>
</organism>
<dbReference type="EMBL" id="VSIV01000045">
    <property type="protein sequence ID" value="TYB35218.1"/>
    <property type="molecule type" value="Genomic_DNA"/>
</dbReference>
<evidence type="ECO:0000313" key="2">
    <source>
        <dbReference type="Proteomes" id="UP000323337"/>
    </source>
</evidence>
<dbReference type="Proteomes" id="UP000323337">
    <property type="component" value="Unassembled WGS sequence"/>
</dbReference>
<evidence type="ECO:0008006" key="3">
    <source>
        <dbReference type="Google" id="ProtNLM"/>
    </source>
</evidence>
<reference evidence="1 2" key="1">
    <citation type="submission" date="2019-08" db="EMBL/GenBank/DDBJ databases">
        <title>Genomic characterization of a novel candidate phylum (ARYD3) from a high temperature, high salinity tertiary oil reservoir in north central Oklahoma, USA.</title>
        <authorList>
            <person name="Youssef N.H."/>
            <person name="Yadav A."/>
            <person name="Elshahed M.S."/>
        </authorList>
    </citation>
    <scope>NUCLEOTIDE SEQUENCE [LARGE SCALE GENOMIC DNA]</scope>
    <source>
        <strain evidence="1">ARYD1</strain>
    </source>
</reference>
<accession>A0A5D0MSY9</accession>
<dbReference type="RefSeq" id="WP_303700161.1">
    <property type="nucleotide sequence ID" value="NZ_VSIV01000045.1"/>
</dbReference>
<dbReference type="AlphaFoldDB" id="A0A5D0MSY9"/>
<protein>
    <recommendedName>
        <fullName evidence="3">Rhodanese domain-containing protein</fullName>
    </recommendedName>
</protein>
<gene>
    <name evidence="1" type="ORF">FXF49_01575</name>
</gene>
<comment type="caution">
    <text evidence="1">The sequence shown here is derived from an EMBL/GenBank/DDBJ whole genome shotgun (WGS) entry which is preliminary data.</text>
</comment>
<proteinExistence type="predicted"/>